<feature type="domain" description="Fucosyltransferase N-terminal" evidence="26">
    <location>
        <begin position="83"/>
        <end position="190"/>
    </location>
</feature>
<comment type="subcellular location">
    <subcellularLocation>
        <location evidence="24">Golgi apparatus</location>
        <location evidence="24">Golgi stack membrane</location>
        <topology evidence="24">Single-pass type II membrane protein</topology>
    </subcellularLocation>
    <subcellularLocation>
        <location evidence="21">Golgi apparatus</location>
        <location evidence="21">trans-Golgi network membrane</location>
        <topology evidence="21">Single-pass type II membrane protein</topology>
    </subcellularLocation>
</comment>
<evidence type="ECO:0000256" key="16">
    <source>
        <dbReference type="ARBA" id="ARBA00036053"/>
    </source>
</evidence>
<reference evidence="27" key="3">
    <citation type="submission" date="2025-09" db="UniProtKB">
        <authorList>
            <consortium name="Ensembl"/>
        </authorList>
    </citation>
    <scope>IDENTIFICATION</scope>
</reference>
<dbReference type="Pfam" id="PF00852">
    <property type="entry name" value="Glyco_transf_10"/>
    <property type="match status" value="1"/>
</dbReference>
<keyword evidence="8" id="KW-0735">Signal-anchor</keyword>
<comment type="catalytic activity">
    <reaction evidence="19">
        <text>an N-acetyl-alpha-neuraminyl-(2-&gt;3)-beta-D-galactosyl-(1-&gt;4)-N-acetyl-beta-D-glucosaminyl derivative + GDP-beta-L-fucose = an alpha-Neu5Ac-(2-&gt;3)-beta-D-Gal-(1-&gt;4)-[alpha-L-Fuc-(1-&gt;3)]-beta-D-GlcNAc derivative + GDP + H(+)</text>
        <dbReference type="Rhea" id="RHEA:56076"/>
        <dbReference type="ChEBI" id="CHEBI:15378"/>
        <dbReference type="ChEBI" id="CHEBI:57273"/>
        <dbReference type="ChEBI" id="CHEBI:58189"/>
        <dbReference type="ChEBI" id="CHEBI:136545"/>
        <dbReference type="ChEBI" id="CHEBI:139509"/>
    </reaction>
    <physiologicalReaction direction="left-to-right" evidence="19">
        <dbReference type="Rhea" id="RHEA:56077"/>
    </physiologicalReaction>
</comment>
<dbReference type="eggNOG" id="KOG2619">
    <property type="taxonomic scope" value="Eukaryota"/>
</dbReference>
<dbReference type="InterPro" id="IPR055270">
    <property type="entry name" value="Glyco_tran_10_C"/>
</dbReference>
<evidence type="ECO:0000256" key="20">
    <source>
        <dbReference type="ARBA" id="ARBA00036757"/>
    </source>
</evidence>
<evidence type="ECO:0000256" key="8">
    <source>
        <dbReference type="ARBA" id="ARBA00022968"/>
    </source>
</evidence>
<evidence type="ECO:0000256" key="19">
    <source>
        <dbReference type="ARBA" id="ARBA00036481"/>
    </source>
</evidence>
<reference evidence="27" key="2">
    <citation type="submission" date="2025-08" db="UniProtKB">
        <authorList>
            <consortium name="Ensembl"/>
        </authorList>
    </citation>
    <scope>IDENTIFICATION</scope>
</reference>
<dbReference type="Pfam" id="PF17039">
    <property type="entry name" value="Glyco_tran_10_N"/>
    <property type="match status" value="1"/>
</dbReference>
<keyword evidence="12 24" id="KW-0472">Membrane</keyword>
<dbReference type="HOGENOM" id="CLU_032075_4_2_1"/>
<dbReference type="SUPFAM" id="SSF53756">
    <property type="entry name" value="UDP-Glycosyltransferase/glycogen phosphorylase"/>
    <property type="match status" value="1"/>
</dbReference>
<reference evidence="28" key="1">
    <citation type="submission" date="2012-01" db="EMBL/GenBank/DDBJ databases">
        <title>The Genome Sequence of Oreochromis niloticus (Nile Tilapia).</title>
        <authorList>
            <consortium name="Broad Institute Genome Assembly Team"/>
            <consortium name="Broad Institute Sequencing Platform"/>
            <person name="Di Palma F."/>
            <person name="Johnson J."/>
            <person name="Lander E.S."/>
            <person name="Lindblad-Toh K."/>
        </authorList>
    </citation>
    <scope>NUCLEOTIDE SEQUENCE [LARGE SCALE GENOMIC DNA]</scope>
</reference>
<evidence type="ECO:0000256" key="7">
    <source>
        <dbReference type="ARBA" id="ARBA00022692"/>
    </source>
</evidence>
<keyword evidence="6 24" id="KW-0808">Transferase</keyword>
<evidence type="ECO:0000256" key="1">
    <source>
        <dbReference type="ARBA" id="ARBA00004922"/>
    </source>
</evidence>
<keyword evidence="7 24" id="KW-0812">Transmembrane</keyword>
<keyword evidence="5 24" id="KW-0328">Glycosyltransferase</keyword>
<dbReference type="Proteomes" id="UP000005207">
    <property type="component" value="Linkage group LG4"/>
</dbReference>
<evidence type="ECO:0000256" key="5">
    <source>
        <dbReference type="ARBA" id="ARBA00022676"/>
    </source>
</evidence>
<dbReference type="Ensembl" id="ENSONIT00000026769.2">
    <property type="protein sequence ID" value="ENSONIP00000026745.2"/>
    <property type="gene ID" value="ENSONIG00000021443.2"/>
</dbReference>
<dbReference type="EC" id="2.4.1.-" evidence="24"/>
<gene>
    <name evidence="27" type="primary">FUT9</name>
    <name evidence="27" type="synonym">LOC100707879</name>
</gene>
<keyword evidence="10 24" id="KW-0333">Golgi apparatus</keyword>
<comment type="catalytic activity">
    <reaction evidence="16">
        <text>alpha-D-galactosyl-(1-&gt;3)-beta-D-galactosyl-(1-&gt;4)-N-acetyl-beta-D-glucosaminyl-(1-&gt;3)-beta-D-galactosyl-(1-&gt;4)-beta-D-glucosyl-(1&lt;-&gt;1')-ceramide + GDP-beta-L-fucose = a neolactoside IV(3)-alpha-Gal,III(3)-alpha-Fuc-nLc4Cer + GDP + H(+)</text>
        <dbReference type="Rhea" id="RHEA:48380"/>
        <dbReference type="ChEBI" id="CHEBI:15378"/>
        <dbReference type="ChEBI" id="CHEBI:57273"/>
        <dbReference type="ChEBI" id="CHEBI:58189"/>
        <dbReference type="ChEBI" id="CHEBI:90380"/>
        <dbReference type="ChEBI" id="CHEBI:90381"/>
    </reaction>
    <physiologicalReaction direction="left-to-right" evidence="16">
        <dbReference type="Rhea" id="RHEA:48381"/>
    </physiologicalReaction>
</comment>
<evidence type="ECO:0000259" key="26">
    <source>
        <dbReference type="Pfam" id="PF17039"/>
    </source>
</evidence>
<dbReference type="OMA" id="RIRIHIY"/>
<name>I3L048_ORENI</name>
<dbReference type="InterPro" id="IPR038577">
    <property type="entry name" value="GT10-like_C_sf"/>
</dbReference>
<dbReference type="InParanoid" id="I3L048"/>
<comment type="catalytic activity">
    <reaction evidence="18">
        <text>alpha-N-glycoloylneuraminosyl-(2-&gt;3)-beta-D-galactosyl-(1-&gt;4)-N-acetyl-beta-D-glucosaminyl-(1-&gt;3)-beta-D-galactosyl-(1-&gt;4)-N-acetyl-beta-D-glucosaminyl-(1-&gt;3)-beta-D-galactosyl-(1-&gt;4)-beta-D-glucosyl-(1&lt;-&gt;1')-ceramide + GDP-beta-L-fucose = alpha-N-glycoloylneuraminosyl-(2-&gt;3)-beta-D-galactosyl-(1-&gt;4)-N-acetyl-beta-D-glucosaminyl-(1-&gt;3)-beta-D-galactosyl-(1-&gt;4)-[alpha-L-fucosyl-(1-&gt;3)]-N-acetyl-beta-D-glucosaminyl-(1-&gt;3)-beta-D-galactosyl-(1-&gt;4)-beta-D-glucosyl-(1&lt;-&gt;1')-ceramide + GDP + H(+)</text>
        <dbReference type="Rhea" id="RHEA:48388"/>
        <dbReference type="ChEBI" id="CHEBI:15378"/>
        <dbReference type="ChEBI" id="CHEBI:57273"/>
        <dbReference type="ChEBI" id="CHEBI:58189"/>
        <dbReference type="ChEBI" id="CHEBI:90383"/>
        <dbReference type="ChEBI" id="CHEBI:90384"/>
    </reaction>
    <physiologicalReaction direction="left-to-right" evidence="18">
        <dbReference type="Rhea" id="RHEA:48389"/>
    </physiologicalReaction>
</comment>
<dbReference type="STRING" id="8128.ENSONIP00000026745"/>
<evidence type="ECO:0000256" key="11">
    <source>
        <dbReference type="ARBA" id="ARBA00023098"/>
    </source>
</evidence>
<evidence type="ECO:0000256" key="13">
    <source>
        <dbReference type="ARBA" id="ARBA00023157"/>
    </source>
</evidence>
<evidence type="ECO:0000256" key="15">
    <source>
        <dbReference type="ARBA" id="ARBA00029329"/>
    </source>
</evidence>
<dbReference type="GO" id="GO:0032580">
    <property type="term" value="C:Golgi cisterna membrane"/>
    <property type="evidence" value="ECO:0007669"/>
    <property type="project" value="UniProtKB-SubCell"/>
</dbReference>
<evidence type="ECO:0000313" key="28">
    <source>
        <dbReference type="Proteomes" id="UP000005207"/>
    </source>
</evidence>
<sequence>MLCPADHDITEFVLCGLSFLEHSMASGSSNGVLRPLLLGILVLGVFVTVFLMYFKPYEGWLSGPVESVSEHVKNLISTKSDKNATIVLIWLWPFGSKFDLSVCSSLFEIDNCFLTADRNFYNKSHGVIIHHRDISGDLSNLPQLQRPLFQKWIWFNLESPTHSSKLSGIEKLFNLTLSYHLDSSIGAPYGSIVPAEGEENFVPPSKNKLVCWIVSHWNPQHVRVKYFNELQKHVKVHAYGRAFGKHISDNDFMPTITSCKFYLSFENSVHKDYITEKLFNPLSVGTVPVVLGPTRQNYEKIVQSDAFIHVDDFSSPKDLADYLLLLDKNEEMYLRYFEWKQHFKVKKFHFPAEYACLTCDYLRRHKEYKEFNDLDTWYWGS</sequence>
<keyword evidence="28" id="KW-1185">Reference proteome</keyword>
<evidence type="ECO:0000256" key="24">
    <source>
        <dbReference type="RuleBase" id="RU003832"/>
    </source>
</evidence>
<keyword evidence="11" id="KW-0443">Lipid metabolism</keyword>
<comment type="subunit">
    <text evidence="4">Homodimer.</text>
</comment>
<comment type="catalytic activity">
    <reaction evidence="22">
        <text>beta-D-Gal-(1-&gt;4)-beta-D-GlcNAc-(1-&gt;3)-beta-D-Gal-(1-&gt;4)-D-Glc + GDP-beta-L-fucose = beta-D-Gal-(1-&gt;4)-[alpha-L-Fuc-(1-&gt;3)]-beta-D-GlcNAc-(1-&gt;3)-beta-D-Gal-(1-&gt;4)-D-Glc + GDP + H(+)</text>
        <dbReference type="Rhea" id="RHEA:77187"/>
        <dbReference type="ChEBI" id="CHEBI:15378"/>
        <dbReference type="ChEBI" id="CHEBI:57273"/>
        <dbReference type="ChEBI" id="CHEBI:58189"/>
        <dbReference type="ChEBI" id="CHEBI:60239"/>
        <dbReference type="ChEBI" id="CHEBI:61352"/>
    </reaction>
    <physiologicalReaction direction="left-to-right" evidence="22">
        <dbReference type="Rhea" id="RHEA:77188"/>
    </physiologicalReaction>
</comment>
<evidence type="ECO:0000256" key="2">
    <source>
        <dbReference type="ARBA" id="ARBA00004934"/>
    </source>
</evidence>
<comment type="pathway">
    <text evidence="2">Glycolipid biosynthesis.</text>
</comment>
<dbReference type="FunFam" id="3.40.50.11660:FF:000001">
    <property type="entry name" value="alpha-(1,3)-fucosyltransferase 9"/>
    <property type="match status" value="1"/>
</dbReference>
<organism evidence="27 28">
    <name type="scientific">Oreochromis niloticus</name>
    <name type="common">Nile tilapia</name>
    <name type="synonym">Tilapia nilotica</name>
    <dbReference type="NCBI Taxonomy" id="8128"/>
    <lineage>
        <taxon>Eukaryota</taxon>
        <taxon>Metazoa</taxon>
        <taxon>Chordata</taxon>
        <taxon>Craniata</taxon>
        <taxon>Vertebrata</taxon>
        <taxon>Euteleostomi</taxon>
        <taxon>Actinopterygii</taxon>
        <taxon>Neopterygii</taxon>
        <taxon>Teleostei</taxon>
        <taxon>Neoteleostei</taxon>
        <taxon>Acanthomorphata</taxon>
        <taxon>Ovalentaria</taxon>
        <taxon>Cichlomorphae</taxon>
        <taxon>Cichliformes</taxon>
        <taxon>Cichlidae</taxon>
        <taxon>African cichlids</taxon>
        <taxon>Pseudocrenilabrinae</taxon>
        <taxon>Oreochromini</taxon>
        <taxon>Oreochromis</taxon>
    </lineage>
</organism>
<evidence type="ECO:0000256" key="23">
    <source>
        <dbReference type="ARBA" id="ARBA00043838"/>
    </source>
</evidence>
<comment type="catalytic activity">
    <reaction evidence="17">
        <text>an alpha-Neu5Ac-(2-&gt;3)-beta-D-Gal-(1-&gt;4)-beta-D-GlcNAc-(1-&gt;3)-beta-D-Gal-(1-&gt;4)-beta-D-GlcNAc derivative + GDP-beta-L-fucose = an alpha-Neu5Ac-(2-&gt;3)-beta-D-Gal-(1-&gt;4)-beta-D-GlcNAc-(1-&gt;3)-beta-D-Gal-(1-&gt;4)-[alpha-L-Fuc-(1-&gt;3)]-beta-D-GlcNAc derivative + GDP + H(+)</text>
        <dbReference type="Rhea" id="RHEA:68044"/>
        <dbReference type="ChEBI" id="CHEBI:15378"/>
        <dbReference type="ChEBI" id="CHEBI:57273"/>
        <dbReference type="ChEBI" id="CHEBI:58189"/>
        <dbReference type="ChEBI" id="CHEBI:145343"/>
        <dbReference type="ChEBI" id="CHEBI:176900"/>
    </reaction>
    <physiologicalReaction direction="left-to-right" evidence="17">
        <dbReference type="Rhea" id="RHEA:68045"/>
    </physiologicalReaction>
</comment>
<evidence type="ECO:0000259" key="25">
    <source>
        <dbReference type="Pfam" id="PF00852"/>
    </source>
</evidence>
<evidence type="ECO:0000256" key="6">
    <source>
        <dbReference type="ARBA" id="ARBA00022679"/>
    </source>
</evidence>
<evidence type="ECO:0000256" key="4">
    <source>
        <dbReference type="ARBA" id="ARBA00011738"/>
    </source>
</evidence>
<evidence type="ECO:0000256" key="22">
    <source>
        <dbReference type="ARBA" id="ARBA00043828"/>
    </source>
</evidence>
<comment type="similarity">
    <text evidence="3 24">Belongs to the glycosyltransferase 10 family.</text>
</comment>
<dbReference type="PANTHER" id="PTHR11929">
    <property type="entry name" value="ALPHA- 1,3 -FUCOSYLTRANSFERASE"/>
    <property type="match status" value="1"/>
</dbReference>
<dbReference type="GO" id="GO:0017083">
    <property type="term" value="F:4-galactosyl-N-acetylglucosaminide 3-alpha-L-fucosyltransferase activity"/>
    <property type="evidence" value="ECO:0007669"/>
    <property type="project" value="UniProtKB-EC"/>
</dbReference>
<feature type="domain" description="Fucosyltransferase C-terminal" evidence="25">
    <location>
        <begin position="204"/>
        <end position="377"/>
    </location>
</feature>
<keyword evidence="9 24" id="KW-1133">Transmembrane helix</keyword>
<keyword evidence="14" id="KW-0325">Glycoprotein</keyword>
<feature type="transmembrane region" description="Helical" evidence="24">
    <location>
        <begin position="32"/>
        <end position="54"/>
    </location>
</feature>
<dbReference type="InterPro" id="IPR031481">
    <property type="entry name" value="Glyco_tran_10_N"/>
</dbReference>
<keyword evidence="13" id="KW-1015">Disulfide bond</keyword>
<evidence type="ECO:0000256" key="3">
    <source>
        <dbReference type="ARBA" id="ARBA00008919"/>
    </source>
</evidence>
<evidence type="ECO:0000256" key="12">
    <source>
        <dbReference type="ARBA" id="ARBA00023136"/>
    </source>
</evidence>
<evidence type="ECO:0000256" key="10">
    <source>
        <dbReference type="ARBA" id="ARBA00023034"/>
    </source>
</evidence>
<evidence type="ECO:0000313" key="27">
    <source>
        <dbReference type="Ensembl" id="ENSONIP00000026745.2"/>
    </source>
</evidence>
<dbReference type="GeneTree" id="ENSGT00940000155095"/>
<dbReference type="UniPathway" id="UPA00378"/>
<comment type="catalytic activity">
    <reaction evidence="15">
        <text>a beta-D-galactosyl-(1-&gt;4)-N-acetyl-beta-D-glucosaminyl derivative + GDP-beta-L-fucose = a beta-D-galactosyl-(1-&gt;4)-[alpha-L-fucosyl-(1-&gt;3)]-N-acetyl-beta-D-glucosaminyl derivative + GDP + H(+)</text>
        <dbReference type="Rhea" id="RHEA:14257"/>
        <dbReference type="ChEBI" id="CHEBI:15378"/>
        <dbReference type="ChEBI" id="CHEBI:57273"/>
        <dbReference type="ChEBI" id="CHEBI:58189"/>
        <dbReference type="ChEBI" id="CHEBI:133507"/>
        <dbReference type="ChEBI" id="CHEBI:137941"/>
        <dbReference type="EC" id="2.4.1.152"/>
    </reaction>
    <physiologicalReaction direction="left-to-right" evidence="15">
        <dbReference type="Rhea" id="RHEA:14258"/>
    </physiologicalReaction>
</comment>
<evidence type="ECO:0000256" key="21">
    <source>
        <dbReference type="ARBA" id="ARBA00037848"/>
    </source>
</evidence>
<comment type="pathway">
    <text evidence="1">Protein modification; protein glycosylation.</text>
</comment>
<dbReference type="Gene3D" id="3.40.50.11660">
    <property type="entry name" value="Glycosyl transferase family 10, C-terminal domain"/>
    <property type="match status" value="1"/>
</dbReference>
<comment type="catalytic activity">
    <reaction evidence="23">
        <text>an alpha-L-Fuc-(1-&gt;2)-beta-D-Gal-(1-&gt;4)-beta-D-GlcNAc derivative + GDP-beta-L-fucose = an alpha-L-Fuc-(1-&gt;2)-beta-D-Gal-(1-&gt;4)-[alpha-L-Fuc-(1-&gt;3)]-beta-D-GlcNAc derivative + GDP + H(+)</text>
        <dbReference type="Rhea" id="RHEA:77191"/>
        <dbReference type="ChEBI" id="CHEBI:15378"/>
        <dbReference type="ChEBI" id="CHEBI:57273"/>
        <dbReference type="ChEBI" id="CHEBI:58189"/>
        <dbReference type="ChEBI" id="CHEBI:133510"/>
        <dbReference type="ChEBI" id="CHEBI:195560"/>
    </reaction>
    <physiologicalReaction direction="left-to-right" evidence="23">
        <dbReference type="Rhea" id="RHEA:77192"/>
    </physiologicalReaction>
</comment>
<accession>I3L048</accession>
<comment type="catalytic activity">
    <reaction evidence="20">
        <text>a neolactoside nLc4Cer + GDP-beta-L-fucose = a neolactoside III(3)-alpha-Fuc-nLc4Cer + GDP + H(+)</text>
        <dbReference type="Rhea" id="RHEA:48376"/>
        <dbReference type="ChEBI" id="CHEBI:15378"/>
        <dbReference type="ChEBI" id="CHEBI:57273"/>
        <dbReference type="ChEBI" id="CHEBI:58189"/>
        <dbReference type="ChEBI" id="CHEBI:90376"/>
        <dbReference type="ChEBI" id="CHEBI:90379"/>
    </reaction>
    <physiologicalReaction direction="left-to-right" evidence="20">
        <dbReference type="Rhea" id="RHEA:48377"/>
    </physiologicalReaction>
</comment>
<dbReference type="GO" id="GO:0006629">
    <property type="term" value="P:lipid metabolic process"/>
    <property type="evidence" value="ECO:0007669"/>
    <property type="project" value="UniProtKB-KW"/>
</dbReference>
<proteinExistence type="inferred from homology"/>
<protein>
    <recommendedName>
        <fullName evidence="24">Fucosyltransferase</fullName>
        <ecNumber evidence="24">2.4.1.-</ecNumber>
    </recommendedName>
</protein>
<dbReference type="InterPro" id="IPR001503">
    <property type="entry name" value="Glyco_trans_10"/>
</dbReference>
<evidence type="ECO:0000256" key="14">
    <source>
        <dbReference type="ARBA" id="ARBA00023180"/>
    </source>
</evidence>
<dbReference type="AlphaFoldDB" id="I3L048"/>
<evidence type="ECO:0000256" key="18">
    <source>
        <dbReference type="ARBA" id="ARBA00036295"/>
    </source>
</evidence>
<dbReference type="PANTHER" id="PTHR11929:SF10">
    <property type="entry name" value="4-GALACTOSYL-N-ACETYLGLUCOSAMINIDE 3-ALPHA-L-FUCOSYLTRANSFERASE 9"/>
    <property type="match status" value="1"/>
</dbReference>
<evidence type="ECO:0000256" key="17">
    <source>
        <dbReference type="ARBA" id="ARBA00036234"/>
    </source>
</evidence>
<evidence type="ECO:0000256" key="9">
    <source>
        <dbReference type="ARBA" id="ARBA00022989"/>
    </source>
</evidence>